<reference evidence="1" key="1">
    <citation type="submission" date="2023-06" db="EMBL/GenBank/DDBJ databases">
        <authorList>
            <person name="Kurt Z."/>
        </authorList>
    </citation>
    <scope>NUCLEOTIDE SEQUENCE</scope>
</reference>
<dbReference type="Proteomes" id="UP001642409">
    <property type="component" value="Unassembled WGS sequence"/>
</dbReference>
<dbReference type="AlphaFoldDB" id="A0AA86N9F3"/>
<sequence length="136" mass="16216">MQDQQIVDKFIEFTQCSQQLAETYLNKWNYEISSALNAFYDYNKVKENTIITQEPNKFMIYDMMKITHTSRENAIKYLKNSCNDVSIAANKYFDDHDQVEFEVTQEQHLQDLNNVQQGHVQNIFYQNSVYSNLNFE</sequence>
<dbReference type="Pfam" id="PF14555">
    <property type="entry name" value="UBA_4"/>
    <property type="match status" value="2"/>
</dbReference>
<dbReference type="EMBL" id="CATOUU010000068">
    <property type="protein sequence ID" value="CAI9915245.1"/>
    <property type="molecule type" value="Genomic_DNA"/>
</dbReference>
<gene>
    <name evidence="1" type="ORF">HINF_LOCUS2890</name>
    <name evidence="2" type="ORF">HINF_LOCUS76073</name>
</gene>
<protein>
    <submittedName>
        <fullName evidence="1">UBA-like superfamily</fullName>
    </submittedName>
    <submittedName>
        <fullName evidence="2">UBA-like_superfamily</fullName>
    </submittedName>
</protein>
<keyword evidence="3" id="KW-1185">Reference proteome</keyword>
<evidence type="ECO:0000313" key="3">
    <source>
        <dbReference type="Proteomes" id="UP001642409"/>
    </source>
</evidence>
<dbReference type="Gene3D" id="1.10.8.10">
    <property type="entry name" value="DNA helicase RuvA subunit, C-terminal domain"/>
    <property type="match status" value="2"/>
</dbReference>
<accession>A0AA86N9F3</accession>
<evidence type="ECO:0000313" key="2">
    <source>
        <dbReference type="EMBL" id="CAL6110762.1"/>
    </source>
</evidence>
<evidence type="ECO:0000313" key="1">
    <source>
        <dbReference type="EMBL" id="CAI9915245.1"/>
    </source>
</evidence>
<dbReference type="EMBL" id="CAXDID020000695">
    <property type="protein sequence ID" value="CAL6110762.1"/>
    <property type="molecule type" value="Genomic_DNA"/>
</dbReference>
<proteinExistence type="predicted"/>
<organism evidence="1">
    <name type="scientific">Hexamita inflata</name>
    <dbReference type="NCBI Taxonomy" id="28002"/>
    <lineage>
        <taxon>Eukaryota</taxon>
        <taxon>Metamonada</taxon>
        <taxon>Diplomonadida</taxon>
        <taxon>Hexamitidae</taxon>
        <taxon>Hexamitinae</taxon>
        <taxon>Hexamita</taxon>
    </lineage>
</organism>
<reference evidence="2 3" key="2">
    <citation type="submission" date="2024-07" db="EMBL/GenBank/DDBJ databases">
        <authorList>
            <person name="Akdeniz Z."/>
        </authorList>
    </citation>
    <scope>NUCLEOTIDE SEQUENCE [LARGE SCALE GENOMIC DNA]</scope>
</reference>
<comment type="caution">
    <text evidence="1">The sequence shown here is derived from an EMBL/GenBank/DDBJ whole genome shotgun (WGS) entry which is preliminary data.</text>
</comment>
<dbReference type="InterPro" id="IPR009060">
    <property type="entry name" value="UBA-like_sf"/>
</dbReference>
<dbReference type="SUPFAM" id="SSF46934">
    <property type="entry name" value="UBA-like"/>
    <property type="match status" value="1"/>
</dbReference>
<name>A0AA86N9F3_9EUKA</name>